<protein>
    <recommendedName>
        <fullName evidence="9">AlgX/AlgJ SGNH hydrolase-like domain-containing protein</fullName>
    </recommendedName>
</protein>
<keyword evidence="8" id="KW-0812">Transmembrane</keyword>
<dbReference type="PATRIC" id="fig|1390371.3.peg.336"/>
<dbReference type="InterPro" id="IPR031811">
    <property type="entry name" value="ALGX/ALGJ_SGNH-like"/>
</dbReference>
<keyword evidence="5" id="KW-0574">Periplasm</keyword>
<accession>U1V2C4</accession>
<keyword evidence="8" id="KW-1133">Transmembrane helix</keyword>
<evidence type="ECO:0000256" key="1">
    <source>
        <dbReference type="ARBA" id="ARBA00004418"/>
    </source>
</evidence>
<comment type="caution">
    <text evidence="10">The sequence shown here is derived from an EMBL/GenBank/DDBJ whole genome shotgun (WGS) entry which is preliminary data.</text>
</comment>
<evidence type="ECO:0000256" key="3">
    <source>
        <dbReference type="ARBA" id="ARBA00022679"/>
    </source>
</evidence>
<dbReference type="Pfam" id="PF16822">
    <property type="entry name" value="ALGX"/>
    <property type="match status" value="1"/>
</dbReference>
<evidence type="ECO:0000259" key="9">
    <source>
        <dbReference type="Pfam" id="PF16822"/>
    </source>
</evidence>
<organism evidence="10 11">
    <name type="scientific">Pseudomonas simiae</name>
    <dbReference type="NCBI Taxonomy" id="321846"/>
    <lineage>
        <taxon>Bacteria</taxon>
        <taxon>Pseudomonadati</taxon>
        <taxon>Pseudomonadota</taxon>
        <taxon>Gammaproteobacteria</taxon>
        <taxon>Pseudomonadales</taxon>
        <taxon>Pseudomonadaceae</taxon>
        <taxon>Pseudomonas</taxon>
    </lineage>
</organism>
<dbReference type="Proteomes" id="UP000016504">
    <property type="component" value="Unassembled WGS sequence"/>
</dbReference>
<keyword evidence="4" id="KW-0732">Signal</keyword>
<proteinExistence type="predicted"/>
<reference evidence="10 11" key="1">
    <citation type="submission" date="2013-08" db="EMBL/GenBank/DDBJ databases">
        <title>Biodegradation of aromatic compounds in biofilm forming Pseudomonas isolated from sewage sludge.</title>
        <authorList>
            <person name="Qureshi A."/>
            <person name="Ghosh S."/>
            <person name="Khardenavis A.A."/>
            <person name="Kapley A."/>
            <person name="Purohit H.J."/>
        </authorList>
    </citation>
    <scope>NUCLEOTIDE SEQUENCE [LARGE SCALE GENOMIC DNA]</scope>
    <source>
        <strain evidence="10 11">EGD-AQ6</strain>
    </source>
</reference>
<evidence type="ECO:0000256" key="6">
    <source>
        <dbReference type="ARBA" id="ARBA00022841"/>
    </source>
</evidence>
<evidence type="ECO:0000256" key="5">
    <source>
        <dbReference type="ARBA" id="ARBA00022764"/>
    </source>
</evidence>
<feature type="transmembrane region" description="Helical" evidence="8">
    <location>
        <begin position="20"/>
        <end position="41"/>
    </location>
</feature>
<comment type="pathway">
    <text evidence="2">Glycan biosynthesis; alginate biosynthesis.</text>
</comment>
<dbReference type="EMBL" id="AVQG01000001">
    <property type="protein sequence ID" value="ERH61527.1"/>
    <property type="molecule type" value="Genomic_DNA"/>
</dbReference>
<dbReference type="GO" id="GO:0016746">
    <property type="term" value="F:acyltransferase activity"/>
    <property type="evidence" value="ECO:0007669"/>
    <property type="project" value="UniProtKB-KW"/>
</dbReference>
<dbReference type="GO" id="GO:0042121">
    <property type="term" value="P:alginic acid biosynthetic process"/>
    <property type="evidence" value="ECO:0007669"/>
    <property type="project" value="UniProtKB-UniPathway"/>
</dbReference>
<evidence type="ECO:0000256" key="8">
    <source>
        <dbReference type="SAM" id="Phobius"/>
    </source>
</evidence>
<evidence type="ECO:0000313" key="11">
    <source>
        <dbReference type="Proteomes" id="UP000016504"/>
    </source>
</evidence>
<dbReference type="UniPathway" id="UPA00286"/>
<keyword evidence="6" id="KW-0016">Alginate biosynthesis</keyword>
<name>U1V2C4_9PSED</name>
<feature type="domain" description="AlgX/AlgJ SGNH hydrolase-like" evidence="9">
    <location>
        <begin position="107"/>
        <end position="279"/>
    </location>
</feature>
<keyword evidence="7" id="KW-0012">Acyltransferase</keyword>
<evidence type="ECO:0000313" key="10">
    <source>
        <dbReference type="EMBL" id="ERH61527.1"/>
    </source>
</evidence>
<keyword evidence="8" id="KW-0472">Membrane</keyword>
<evidence type="ECO:0000256" key="2">
    <source>
        <dbReference type="ARBA" id="ARBA00005182"/>
    </source>
</evidence>
<sequence length="391" mass="44381">MKSTSNRDVLPSNPMTQASYWRALIVGILLVISAFHLFPLLKLHKPSIAENRVLTVAPELPKSLNDWSALPAKLDAYVMDNFPLRDFLISGLNFFRYTLGYSGTSRIIVGQHGWLFYDDGTHLSIMSGGLILDNTSINNWVKGFQQRVEYLKRKGTKFYFMVAPVKEDIYPEHRPEWMPVNRTTTEIDKIISATKAAGYDQIVDPREAILSEKNNQKLYDEYDTHWTGLGAYIGYKELMTRMAQDFPEMAPLPLSAFTPLNLPSSEQPRDLSLMLGIADFVPHDRVTFAGALTHDPDKTTFLSDNHSWVAPQILHTDAKTGKTLLLLRDSFTTELLPFLKTHFETIVMAHLQDGFFRTDLIEKYKPDAVAIVIIETGTRHTMSPMPDLDNN</sequence>
<evidence type="ECO:0000256" key="7">
    <source>
        <dbReference type="ARBA" id="ARBA00023315"/>
    </source>
</evidence>
<dbReference type="GO" id="GO:0042597">
    <property type="term" value="C:periplasmic space"/>
    <property type="evidence" value="ECO:0007669"/>
    <property type="project" value="UniProtKB-SubCell"/>
</dbReference>
<dbReference type="AlphaFoldDB" id="U1V2C4"/>
<comment type="subcellular location">
    <subcellularLocation>
        <location evidence="1">Periplasm</location>
    </subcellularLocation>
</comment>
<keyword evidence="3" id="KW-0808">Transferase</keyword>
<evidence type="ECO:0000256" key="4">
    <source>
        <dbReference type="ARBA" id="ARBA00022729"/>
    </source>
</evidence>
<gene>
    <name evidence="10" type="ORF">O204_01720</name>
</gene>
<dbReference type="RefSeq" id="WP_021490901.1">
    <property type="nucleotide sequence ID" value="NZ_AVQG01000001.1"/>
</dbReference>